<evidence type="ECO:0000313" key="3">
    <source>
        <dbReference type="Proteomes" id="UP000198983"/>
    </source>
</evidence>
<dbReference type="SUPFAM" id="SSF50800">
    <property type="entry name" value="PK beta-barrel domain-like"/>
    <property type="match status" value="1"/>
</dbReference>
<dbReference type="PANTHER" id="PTHR36930:SF1">
    <property type="entry name" value="MOSC DOMAIN-CONTAINING PROTEIN"/>
    <property type="match status" value="1"/>
</dbReference>
<protein>
    <submittedName>
        <fullName evidence="2">MOSC domain-containing protein</fullName>
    </submittedName>
</protein>
<keyword evidence="3" id="KW-1185">Reference proteome</keyword>
<dbReference type="GO" id="GO:0030170">
    <property type="term" value="F:pyridoxal phosphate binding"/>
    <property type="evidence" value="ECO:0007669"/>
    <property type="project" value="InterPro"/>
</dbReference>
<name>A0A1H1QTU7_9ACTN</name>
<dbReference type="GO" id="GO:0030151">
    <property type="term" value="F:molybdenum ion binding"/>
    <property type="evidence" value="ECO:0007669"/>
    <property type="project" value="InterPro"/>
</dbReference>
<accession>A0A1H1QTU7</accession>
<dbReference type="RefSeq" id="WP_092652842.1">
    <property type="nucleotide sequence ID" value="NZ_LT629732.1"/>
</dbReference>
<dbReference type="InterPro" id="IPR052716">
    <property type="entry name" value="MOSC_domain"/>
</dbReference>
<dbReference type="InterPro" id="IPR011037">
    <property type="entry name" value="Pyrv_Knase-like_insert_dom_sf"/>
</dbReference>
<dbReference type="STRING" id="117157.SAMN04489717_2145"/>
<evidence type="ECO:0000313" key="2">
    <source>
        <dbReference type="EMBL" id="SDS26807.1"/>
    </source>
</evidence>
<dbReference type="OrthoDB" id="9786134at2"/>
<dbReference type="PANTHER" id="PTHR36930">
    <property type="entry name" value="METAL-SULFUR CLUSTER BIOSYNTHESIS PROTEINS YUAD-RELATED"/>
    <property type="match status" value="1"/>
</dbReference>
<sequence>MEPNEAGAPAEVGTGNGVVRAVSSGGKHTFSKPGRDRIRLLAGLGVEGDAHLGTTVKHRSRVARDPSQPNLRQVHLIHAELLAELNEQGYDVAPGQLGENVTTEGVDLLGLPTGTLLRLGDSAEVEVTGLRNPCRQIEDFRTGLLARVVGRAEDGSVVRRAGIMGVVRTGGEVAPGDPIVVTLPPPPHRPLERV</sequence>
<dbReference type="GO" id="GO:0003824">
    <property type="term" value="F:catalytic activity"/>
    <property type="evidence" value="ECO:0007669"/>
    <property type="project" value="InterPro"/>
</dbReference>
<proteinExistence type="predicted"/>
<feature type="domain" description="MOSC" evidence="1">
    <location>
        <begin position="28"/>
        <end position="182"/>
    </location>
</feature>
<dbReference type="AlphaFoldDB" id="A0A1H1QTU7"/>
<dbReference type="Proteomes" id="UP000198983">
    <property type="component" value="Chromosome I"/>
</dbReference>
<dbReference type="Pfam" id="PF03473">
    <property type="entry name" value="MOSC"/>
    <property type="match status" value="1"/>
</dbReference>
<evidence type="ECO:0000259" key="1">
    <source>
        <dbReference type="PROSITE" id="PS51340"/>
    </source>
</evidence>
<dbReference type="PROSITE" id="PS51340">
    <property type="entry name" value="MOSC"/>
    <property type="match status" value="1"/>
</dbReference>
<organism evidence="2 3">
    <name type="scientific">Actinopolymorpha singaporensis</name>
    <dbReference type="NCBI Taxonomy" id="117157"/>
    <lineage>
        <taxon>Bacteria</taxon>
        <taxon>Bacillati</taxon>
        <taxon>Actinomycetota</taxon>
        <taxon>Actinomycetes</taxon>
        <taxon>Propionibacteriales</taxon>
        <taxon>Actinopolymorphaceae</taxon>
        <taxon>Actinopolymorpha</taxon>
    </lineage>
</organism>
<reference evidence="2 3" key="1">
    <citation type="submission" date="2016-10" db="EMBL/GenBank/DDBJ databases">
        <authorList>
            <person name="de Groot N.N."/>
        </authorList>
    </citation>
    <scope>NUCLEOTIDE SEQUENCE [LARGE SCALE GENOMIC DNA]</scope>
    <source>
        <strain evidence="2 3">DSM 22024</strain>
    </source>
</reference>
<dbReference type="EMBL" id="LT629732">
    <property type="protein sequence ID" value="SDS26807.1"/>
    <property type="molecule type" value="Genomic_DNA"/>
</dbReference>
<dbReference type="InterPro" id="IPR005302">
    <property type="entry name" value="MoCF_Sase_C"/>
</dbReference>
<gene>
    <name evidence="2" type="ORF">SAMN04489717_2145</name>
</gene>
<dbReference type="Gene3D" id="2.40.33.20">
    <property type="entry name" value="PK beta-barrel domain-like"/>
    <property type="match status" value="1"/>
</dbReference>